<dbReference type="AlphaFoldDB" id="I9DI80"/>
<dbReference type="HOGENOM" id="CLU_057460_0_0_9"/>
<evidence type="ECO:0008006" key="3">
    <source>
        <dbReference type="Google" id="ProtNLM"/>
    </source>
</evidence>
<dbReference type="PANTHER" id="PTHR32329:SF2">
    <property type="entry name" value="BIFUNCTIONAL PROTEIN [INCLUDES 2-HYDROXYACYL-COA DEHYDRATASE (N-TER) AND ITS ACTIVATOR DOMAIN (C_TERM)"/>
    <property type="match status" value="1"/>
</dbReference>
<evidence type="ECO:0000313" key="1">
    <source>
        <dbReference type="EMBL" id="AJQ26402.1"/>
    </source>
</evidence>
<organism evidence="1 2">
    <name type="scientific">Pelosinus fermentans JBW45</name>
    <dbReference type="NCBI Taxonomy" id="1192197"/>
    <lineage>
        <taxon>Bacteria</taxon>
        <taxon>Bacillati</taxon>
        <taxon>Bacillota</taxon>
        <taxon>Negativicutes</taxon>
        <taxon>Selenomonadales</taxon>
        <taxon>Sporomusaceae</taxon>
        <taxon>Pelosinus</taxon>
    </lineage>
</organism>
<dbReference type="PANTHER" id="PTHR32329">
    <property type="entry name" value="BIFUNCTIONAL PROTEIN [INCLUDES 2-HYDROXYACYL-COA DEHYDRATASE (N-TER) AND ITS ACTIVATOR DOMAIN (C_TERM)-RELATED"/>
    <property type="match status" value="1"/>
</dbReference>
<protein>
    <recommendedName>
        <fullName evidence="3">DUF2229 domain-containing protein</fullName>
    </recommendedName>
</protein>
<dbReference type="STRING" id="1192197.JBW_01050"/>
<dbReference type="OrthoDB" id="9780120at2"/>
<dbReference type="RefSeq" id="WP_007955767.1">
    <property type="nucleotide sequence ID" value="NZ_CP010978.1"/>
</dbReference>
<accession>I9DI80</accession>
<sequence length="358" mass="40044">MKVTYPHMGYLNMPVSKMLNNLGVEVIEAPPISKKTIELGSLYSPEGVCLPYKINMGNFIESIDQGADTLVSVCGAGKCRLGFYNAVQKIYLAEKGQIQFYMLDTNHLFSDLYRFLRTVAPRASRLVILKNMAMGIKLLKALDAMNEAKNFYGARTNSPEQIIDICRGGTQELANSTYKKINFIRDFTISSIGAICNNNQCRPPRIALIGEFYLLLEPYVNHSIEDLLIKQGIEVKKFVYTGNWVYSNTLLQALGLYSEEKAYLDQAKPYLNYHVGGDGLKSVGSALQCARDGYDGIIHIYPFGCMPEVVAQSALKNIANDYNLPLLTLSIDEHSSDVGIITRIEAFADCIKRKKYQH</sequence>
<reference evidence="2" key="2">
    <citation type="submission" date="2015-02" db="EMBL/GenBank/DDBJ databases">
        <title>Complete Genome Sequence of Pelosinus fermentans JBW45.</title>
        <authorList>
            <person name="De Leon K.B."/>
            <person name="Utturkar S.M."/>
            <person name="Camilleri L.B."/>
            <person name="Arkin A.P."/>
            <person name="Fields M.W."/>
            <person name="Brown S.D."/>
            <person name="Wall J.D."/>
        </authorList>
    </citation>
    <scope>NUCLEOTIDE SEQUENCE [LARGE SCALE GENOMIC DNA]</scope>
    <source>
        <strain evidence="2">JBW45</strain>
    </source>
</reference>
<name>I9DI80_9FIRM</name>
<dbReference type="InterPro" id="IPR051805">
    <property type="entry name" value="Dehydratase_Activator_Redct"/>
</dbReference>
<reference evidence="1 2" key="1">
    <citation type="journal article" date="2015" name="Genome Announc.">
        <title>Complete Genome Sequence of Pelosinus fermentans JBW45, a Member of a Remarkably Competitive Group of Negativicutes in the Firmicutes Phylum.</title>
        <authorList>
            <person name="De Leon K.B."/>
            <person name="Utturkar S.M."/>
            <person name="Camilleri L.B."/>
            <person name="Elias D.A."/>
            <person name="Arkin A.P."/>
            <person name="Fields M.W."/>
            <person name="Brown S.D."/>
            <person name="Wall J.D."/>
        </authorList>
    </citation>
    <scope>NUCLEOTIDE SEQUENCE [LARGE SCALE GENOMIC DNA]</scope>
    <source>
        <strain evidence="1 2">JBW45</strain>
    </source>
</reference>
<proteinExistence type="predicted"/>
<evidence type="ECO:0000313" key="2">
    <source>
        <dbReference type="Proteomes" id="UP000005361"/>
    </source>
</evidence>
<dbReference type="EMBL" id="CP010978">
    <property type="protein sequence ID" value="AJQ26402.1"/>
    <property type="molecule type" value="Genomic_DNA"/>
</dbReference>
<dbReference type="Gene3D" id="3.40.50.11900">
    <property type="match status" value="1"/>
</dbReference>
<gene>
    <name evidence="1" type="ORF">JBW_01050</name>
</gene>
<dbReference type="KEGG" id="pft:JBW_01050"/>
<dbReference type="Proteomes" id="UP000005361">
    <property type="component" value="Chromosome"/>
</dbReference>